<feature type="domain" description="Soluble ligand binding" evidence="4">
    <location>
        <begin position="219"/>
        <end position="269"/>
    </location>
</feature>
<organism evidence="5 6">
    <name type="scientific">Chlorobium ferrooxidans DSM 13031</name>
    <dbReference type="NCBI Taxonomy" id="377431"/>
    <lineage>
        <taxon>Bacteria</taxon>
        <taxon>Pseudomonadati</taxon>
        <taxon>Chlorobiota</taxon>
        <taxon>Chlorobiia</taxon>
        <taxon>Chlorobiales</taxon>
        <taxon>Chlorobiaceae</taxon>
        <taxon>Chlorobium/Pelodictyon group</taxon>
        <taxon>Chlorobium</taxon>
    </lineage>
</organism>
<dbReference type="Pfam" id="PF02563">
    <property type="entry name" value="Poly_export"/>
    <property type="match status" value="1"/>
</dbReference>
<feature type="domain" description="Polysaccharide export protein N-terminal" evidence="3">
    <location>
        <begin position="137"/>
        <end position="211"/>
    </location>
</feature>
<evidence type="ECO:0000259" key="3">
    <source>
        <dbReference type="Pfam" id="PF02563"/>
    </source>
</evidence>
<reference evidence="5 6" key="1">
    <citation type="submission" date="2006-07" db="EMBL/GenBank/DDBJ databases">
        <title>Annotation of the draft genome assembly of Chlorobium ferroxidans DSM 13031.</title>
        <authorList>
            <consortium name="US DOE Joint Genome Institute (JGI-ORNL)"/>
            <person name="Larimer F."/>
            <person name="Land M."/>
            <person name="Hauser L."/>
        </authorList>
    </citation>
    <scope>NUCLEOTIDE SEQUENCE [LARGE SCALE GENOMIC DNA]</scope>
    <source>
        <strain evidence="5 6">DSM 13031</strain>
    </source>
</reference>
<evidence type="ECO:0000313" key="6">
    <source>
        <dbReference type="Proteomes" id="UP000004162"/>
    </source>
</evidence>
<dbReference type="AlphaFoldDB" id="Q0YTR6"/>
<dbReference type="InterPro" id="IPR003715">
    <property type="entry name" value="Poly_export_N"/>
</dbReference>
<dbReference type="PANTHER" id="PTHR33619:SF3">
    <property type="entry name" value="POLYSACCHARIDE EXPORT PROTEIN GFCE-RELATED"/>
    <property type="match status" value="1"/>
</dbReference>
<dbReference type="Pfam" id="PF10531">
    <property type="entry name" value="SLBB"/>
    <property type="match status" value="3"/>
</dbReference>
<feature type="chain" id="PRO_5004179303" evidence="2">
    <location>
        <begin position="23"/>
        <end position="640"/>
    </location>
</feature>
<feature type="signal peptide" evidence="2">
    <location>
        <begin position="1"/>
        <end position="22"/>
    </location>
</feature>
<feature type="domain" description="Soluble ligand binding" evidence="4">
    <location>
        <begin position="398"/>
        <end position="441"/>
    </location>
</feature>
<dbReference type="InterPro" id="IPR049712">
    <property type="entry name" value="Poly_export"/>
</dbReference>
<sequence length="640" mass="70043">MRYVYILIFAFTFLAIPYRGIAAEGSDSGNQSTSDATTAMESYNTGASTGAYQDFSGSSNSAINSSSNIQRTSSNQIKNTIKTNENAVTDSTLIRLMKKKSSFQNYVETATGRELDVFGRNLFRGVPSTFAPLSEVQVNPDYVIGPGDDIQIRGWGMVSIDVDATVSRSGEIYIPKVGSVRVSGVRYRDLQGYLKTAIGRIYRNFELSASVAQTRSVQIYVVGNAFRPGAYTLSAMSTILNALFVSGGPSTTGSLRNIKLKRGSEPIVSFDLYDLLLFGDKSSDVALKDGDVLYIPPVGPQVAILGDVKTPSIYELKQKTSVADLVGWAGGFESSADLKNVIIDKNIEGNYQTQAELQSDWRSIQSQLSRLQVMPTDIYRIISPGSYPLEVKIKRSFVRIDGEVKNTGVYELQSGETLKGLITRVGGVTEKGYLYGTSLTRESVRRDQLKKISESIDRYEKDIETSAKQRIAGATDAARAASVTNELDTQRRIVQKLRAVKPEGRIILSLKNAAIQLADIPEFPLRDGDRIYIPERPTTVDVIGAVYNQSTFIYNQSYSVSSYLDVAGGVTPTGHKSELYRVCADGSVKKKQGDQVNPGDAIIVPERLTPKFNLVRSLTEWSTVLYQLGVGVATIKTLTN</sequence>
<accession>Q0YTR6</accession>
<protein>
    <submittedName>
        <fullName evidence="5">Polysaccharide export protein</fullName>
    </submittedName>
</protein>
<reference evidence="5 6" key="2">
    <citation type="submission" date="2006-07" db="EMBL/GenBank/DDBJ databases">
        <title>Sequencing of the draft genome and assembly of Chlorobium ferroxidans DSM 13031.</title>
        <authorList>
            <consortium name="US DOE Joint Genome Institute (JGI-PGF)"/>
            <person name="Copeland A."/>
            <person name="Lucas S."/>
            <person name="Lapidus A."/>
            <person name="Barry K."/>
            <person name="Glavina del Rio T."/>
            <person name="Dalin E."/>
            <person name="Tice H."/>
            <person name="Bruce D."/>
            <person name="Pitluck S."/>
            <person name="Richardson P."/>
        </authorList>
    </citation>
    <scope>NUCLEOTIDE SEQUENCE [LARGE SCALE GENOMIC DNA]</scope>
    <source>
        <strain evidence="5 6">DSM 13031</strain>
    </source>
</reference>
<dbReference type="EMBL" id="AASE01000002">
    <property type="protein sequence ID" value="EAT59835.1"/>
    <property type="molecule type" value="Genomic_DNA"/>
</dbReference>
<name>Q0YTR6_9CHLB</name>
<dbReference type="Gene3D" id="3.10.560.10">
    <property type="entry name" value="Outer membrane lipoprotein wza domain like"/>
    <property type="match status" value="4"/>
</dbReference>
<dbReference type="PANTHER" id="PTHR33619">
    <property type="entry name" value="POLYSACCHARIDE EXPORT PROTEIN GFCE-RELATED"/>
    <property type="match status" value="1"/>
</dbReference>
<comment type="caution">
    <text evidence="5">The sequence shown here is derived from an EMBL/GenBank/DDBJ whole genome shotgun (WGS) entry which is preliminary data.</text>
</comment>
<dbReference type="OrthoDB" id="9808948at2"/>
<evidence type="ECO:0000256" key="1">
    <source>
        <dbReference type="ARBA" id="ARBA00022729"/>
    </source>
</evidence>
<evidence type="ECO:0000313" key="5">
    <source>
        <dbReference type="EMBL" id="EAT59835.1"/>
    </source>
</evidence>
<evidence type="ECO:0000259" key="4">
    <source>
        <dbReference type="Pfam" id="PF10531"/>
    </source>
</evidence>
<keyword evidence="6" id="KW-1185">Reference proteome</keyword>
<dbReference type="RefSeq" id="WP_006365613.1">
    <property type="nucleotide sequence ID" value="NZ_AASE01000002.1"/>
</dbReference>
<gene>
    <name evidence="5" type="ORF">CferDRAFT_1842</name>
</gene>
<dbReference type="InterPro" id="IPR019554">
    <property type="entry name" value="Soluble_ligand-bd"/>
</dbReference>
<evidence type="ECO:0000256" key="2">
    <source>
        <dbReference type="SAM" id="SignalP"/>
    </source>
</evidence>
<proteinExistence type="predicted"/>
<keyword evidence="1 2" id="KW-0732">Signal</keyword>
<dbReference type="GO" id="GO:0015159">
    <property type="term" value="F:polysaccharide transmembrane transporter activity"/>
    <property type="evidence" value="ECO:0007669"/>
    <property type="project" value="InterPro"/>
</dbReference>
<dbReference type="Proteomes" id="UP000004162">
    <property type="component" value="Unassembled WGS sequence"/>
</dbReference>
<feature type="domain" description="Soluble ligand binding" evidence="4">
    <location>
        <begin position="302"/>
        <end position="343"/>
    </location>
</feature>